<dbReference type="EMBL" id="HBNS01000739">
    <property type="protein sequence ID" value="CAE4578954.1"/>
    <property type="molecule type" value="Transcribed_RNA"/>
</dbReference>
<gene>
    <name evidence="2" type="ORF">DBRI00130_LOCUS585</name>
</gene>
<feature type="chain" id="PRO_5031068733" evidence="1">
    <location>
        <begin position="21"/>
        <end position="181"/>
    </location>
</feature>
<feature type="signal peptide" evidence="1">
    <location>
        <begin position="1"/>
        <end position="20"/>
    </location>
</feature>
<sequence length="181" mass="20018">MTTLRICFAALAVLLASTNAFIFKPTFSPSRLVLSSVVELDPIDLMCIEDVAEFCLGDGADECNADDMIAAENQLEDQSHILHHKVEDIDGILSRLGAKFEVKDEPSPRVSYSKQLTSIDLMCIENVAEFCFEEGEDECSLDDADAIVNQLKDQRDILTVEMSNVDSILERLHARTSVFAA</sequence>
<protein>
    <submittedName>
        <fullName evidence="2">Uncharacterized protein</fullName>
    </submittedName>
</protein>
<accession>A0A7S4QC27</accession>
<name>A0A7S4QC27_9STRA</name>
<organism evidence="2">
    <name type="scientific">Ditylum brightwellii</name>
    <dbReference type="NCBI Taxonomy" id="49249"/>
    <lineage>
        <taxon>Eukaryota</taxon>
        <taxon>Sar</taxon>
        <taxon>Stramenopiles</taxon>
        <taxon>Ochrophyta</taxon>
        <taxon>Bacillariophyta</taxon>
        <taxon>Mediophyceae</taxon>
        <taxon>Lithodesmiophycidae</taxon>
        <taxon>Lithodesmiales</taxon>
        <taxon>Lithodesmiaceae</taxon>
        <taxon>Ditylum</taxon>
    </lineage>
</organism>
<evidence type="ECO:0000313" key="2">
    <source>
        <dbReference type="EMBL" id="CAE4578954.1"/>
    </source>
</evidence>
<dbReference type="AlphaFoldDB" id="A0A7S4QC27"/>
<keyword evidence="1" id="KW-0732">Signal</keyword>
<proteinExistence type="predicted"/>
<reference evidence="2" key="1">
    <citation type="submission" date="2021-01" db="EMBL/GenBank/DDBJ databases">
        <authorList>
            <person name="Corre E."/>
            <person name="Pelletier E."/>
            <person name="Niang G."/>
            <person name="Scheremetjew M."/>
            <person name="Finn R."/>
            <person name="Kale V."/>
            <person name="Holt S."/>
            <person name="Cochrane G."/>
            <person name="Meng A."/>
            <person name="Brown T."/>
            <person name="Cohen L."/>
        </authorList>
    </citation>
    <scope>NUCLEOTIDE SEQUENCE</scope>
    <source>
        <strain evidence="2">GSO104</strain>
    </source>
</reference>
<evidence type="ECO:0000256" key="1">
    <source>
        <dbReference type="SAM" id="SignalP"/>
    </source>
</evidence>